<feature type="compositionally biased region" description="Polar residues" evidence="10">
    <location>
        <begin position="380"/>
        <end position="391"/>
    </location>
</feature>
<dbReference type="PROSITE" id="PS51873">
    <property type="entry name" value="TRIAD"/>
    <property type="match status" value="1"/>
</dbReference>
<evidence type="ECO:0000256" key="6">
    <source>
        <dbReference type="ARBA" id="ARBA00022737"/>
    </source>
</evidence>
<feature type="compositionally biased region" description="Basic and acidic residues" evidence="10">
    <location>
        <begin position="479"/>
        <end position="496"/>
    </location>
</feature>
<evidence type="ECO:0000256" key="11">
    <source>
        <dbReference type="SAM" id="Phobius"/>
    </source>
</evidence>
<dbReference type="PROSITE" id="PS00518">
    <property type="entry name" value="ZF_RING_1"/>
    <property type="match status" value="1"/>
</dbReference>
<dbReference type="InterPro" id="IPR054694">
    <property type="entry name" value="Parkin-like_IBR"/>
</dbReference>
<dbReference type="eggNOG" id="KOG1815">
    <property type="taxonomic scope" value="Eukaryota"/>
</dbReference>
<dbReference type="InterPro" id="IPR047548">
    <property type="entry name" value="Rcat_RBR_RNF14"/>
</dbReference>
<sequence>MGREICLDDRPAEAGFVLSACGHVFCRECLKAYVTSKINDAEFIPRALTSTKGFAPWKEERKSGVPWGWGGRGPAVGVDARGGGDLERAGGGGGEGGRRRQQNGQPREEKREGCGAVIRPSDIKVLIKTDATTQRKYARFLFSREHKTARECPRCANLSVGDPSVSLEMRCGECGYVFCYEHGGAHQGKTCAEYVEATADETNRTMALIGRITKPCPGCQTPVEKLGGCNQMVCMHCNCSFCWICMEPVDRGTFPVHFQWWNVRGCPNQQLQEDSHQSPRGRQCHKLLSAVQIVVVGPLALLLTAASSLACVCCLPAFRLPPRQLFTGCISGWGNFVMVLPLLPVVLVGAVLAAVLYLVMLPARLFKVVSRKCSSRTTSLDLTAPRTSSNSHDARSGSSKSSGGGGGAGRGGTGREGEAGGGGGDPSAIESGTIGAAAEAEAETTSSSSGEIGAAAGVSALAILTEVLGPQLLRGWQGDQRDEEERGNGGHDEGWRRGRRRQEEEEERMQTNDGDEESHQGRRYRRAPHPSVLSPHSWMPPPPFHQYSSGGGGGGKGDEVLAAPSSSSSSSSSPQEILEAGRRRPGAFSIPEVEVVSSLSSSALGGSSTTAAVTSTAAPDGEGRTDEEGGVIFRDGDASRWSAGEVTVGEASAVAPPVDEEPLPEAAAEAGRDDGSVGVDGAVLGSRVVAVGDEGAPPVGATVGAYVLES</sequence>
<dbReference type="GO" id="GO:0061630">
    <property type="term" value="F:ubiquitin protein ligase activity"/>
    <property type="evidence" value="ECO:0007669"/>
    <property type="project" value="UniProtKB-EC"/>
</dbReference>
<keyword evidence="11" id="KW-0812">Transmembrane</keyword>
<dbReference type="InterPro" id="IPR001841">
    <property type="entry name" value="Znf_RING"/>
</dbReference>
<feature type="compositionally biased region" description="Low complexity" evidence="10">
    <location>
        <begin position="592"/>
        <end position="618"/>
    </location>
</feature>
<evidence type="ECO:0000256" key="7">
    <source>
        <dbReference type="ARBA" id="ARBA00022771"/>
    </source>
</evidence>
<evidence type="ECO:0000259" key="12">
    <source>
        <dbReference type="PROSITE" id="PS51873"/>
    </source>
</evidence>
<feature type="region of interest" description="Disordered" evidence="10">
    <location>
        <begin position="475"/>
        <end position="631"/>
    </location>
</feature>
<feature type="transmembrane region" description="Helical" evidence="11">
    <location>
        <begin position="338"/>
        <end position="361"/>
    </location>
</feature>
<evidence type="ECO:0000256" key="2">
    <source>
        <dbReference type="ARBA" id="ARBA00004906"/>
    </source>
</evidence>
<dbReference type="InParanoid" id="D7FNI4"/>
<dbReference type="Gene3D" id="1.20.120.1750">
    <property type="match status" value="1"/>
</dbReference>
<gene>
    <name evidence="13" type="ORF">Esi_0018_0064</name>
</gene>
<dbReference type="SMART" id="SM00184">
    <property type="entry name" value="RING"/>
    <property type="match status" value="2"/>
</dbReference>
<feature type="region of interest" description="Disordered" evidence="10">
    <location>
        <begin position="649"/>
        <end position="679"/>
    </location>
</feature>
<dbReference type="SUPFAM" id="SSF57850">
    <property type="entry name" value="RING/U-box"/>
    <property type="match status" value="3"/>
</dbReference>
<feature type="compositionally biased region" description="Gly residues" evidence="10">
    <location>
        <begin position="402"/>
        <end position="412"/>
    </location>
</feature>
<keyword evidence="8" id="KW-0833">Ubl conjugation pathway</keyword>
<keyword evidence="4" id="KW-0808">Transferase</keyword>
<keyword evidence="14" id="KW-1185">Reference proteome</keyword>
<dbReference type="Proteomes" id="UP000002630">
    <property type="component" value="Linkage Group LG02"/>
</dbReference>
<evidence type="ECO:0000256" key="4">
    <source>
        <dbReference type="ARBA" id="ARBA00022679"/>
    </source>
</evidence>
<comment type="pathway">
    <text evidence="2">Protein modification; protein ubiquitination.</text>
</comment>
<comment type="catalytic activity">
    <reaction evidence="1">
        <text>[E2 ubiquitin-conjugating enzyme]-S-ubiquitinyl-L-cysteine + [acceptor protein]-L-lysine = [E2 ubiquitin-conjugating enzyme]-L-cysteine + [acceptor protein]-N(6)-ubiquitinyl-L-lysine.</text>
        <dbReference type="EC" id="2.3.2.31"/>
    </reaction>
</comment>
<keyword evidence="11" id="KW-1133">Transmembrane helix</keyword>
<dbReference type="EC" id="2.3.2.31" evidence="3"/>
<accession>D7FNI4</accession>
<name>D7FNI4_ECTSI</name>
<dbReference type="InterPro" id="IPR031127">
    <property type="entry name" value="E3_UB_ligase_RBR"/>
</dbReference>
<evidence type="ECO:0000313" key="13">
    <source>
        <dbReference type="EMBL" id="CBJ25995.1"/>
    </source>
</evidence>
<dbReference type="CDD" id="cd20354">
    <property type="entry name" value="Rcat_RBR_RNF14"/>
    <property type="match status" value="1"/>
</dbReference>
<evidence type="ECO:0000256" key="9">
    <source>
        <dbReference type="ARBA" id="ARBA00022833"/>
    </source>
</evidence>
<evidence type="ECO:0000256" key="8">
    <source>
        <dbReference type="ARBA" id="ARBA00022786"/>
    </source>
</evidence>
<keyword evidence="7" id="KW-0863">Zinc-finger</keyword>
<dbReference type="InterPro" id="IPR013083">
    <property type="entry name" value="Znf_RING/FYVE/PHD"/>
</dbReference>
<feature type="transmembrane region" description="Helical" evidence="11">
    <location>
        <begin position="287"/>
        <end position="318"/>
    </location>
</feature>
<keyword evidence="6" id="KW-0677">Repeat</keyword>
<dbReference type="GO" id="GO:0008270">
    <property type="term" value="F:zinc ion binding"/>
    <property type="evidence" value="ECO:0007669"/>
    <property type="project" value="UniProtKB-KW"/>
</dbReference>
<keyword evidence="11" id="KW-0472">Membrane</keyword>
<dbReference type="GO" id="GO:0016567">
    <property type="term" value="P:protein ubiquitination"/>
    <property type="evidence" value="ECO:0007669"/>
    <property type="project" value="InterPro"/>
</dbReference>
<feature type="domain" description="RING-type" evidence="12">
    <location>
        <begin position="1"/>
        <end position="270"/>
    </location>
</feature>
<keyword evidence="9" id="KW-0862">Zinc</keyword>
<dbReference type="OrthoDB" id="205060at2759"/>
<dbReference type="InterPro" id="IPR017907">
    <property type="entry name" value="Znf_RING_CS"/>
</dbReference>
<dbReference type="Pfam" id="PF22605">
    <property type="entry name" value="IBR_2"/>
    <property type="match status" value="1"/>
</dbReference>
<feature type="compositionally biased region" description="Low complexity" evidence="10">
    <location>
        <begin position="426"/>
        <end position="450"/>
    </location>
</feature>
<evidence type="ECO:0000256" key="3">
    <source>
        <dbReference type="ARBA" id="ARBA00012251"/>
    </source>
</evidence>
<evidence type="ECO:0000256" key="5">
    <source>
        <dbReference type="ARBA" id="ARBA00022723"/>
    </source>
</evidence>
<feature type="region of interest" description="Disordered" evidence="10">
    <location>
        <begin position="78"/>
        <end position="113"/>
    </location>
</feature>
<dbReference type="EMBL" id="FN648291">
    <property type="protein sequence ID" value="CBJ25995.1"/>
    <property type="molecule type" value="Genomic_DNA"/>
</dbReference>
<dbReference type="PANTHER" id="PTHR11685">
    <property type="entry name" value="RBR FAMILY RING FINGER AND IBR DOMAIN-CONTAINING"/>
    <property type="match status" value="1"/>
</dbReference>
<dbReference type="CDD" id="cd20335">
    <property type="entry name" value="BRcat_RBR"/>
    <property type="match status" value="1"/>
</dbReference>
<dbReference type="InterPro" id="IPR044066">
    <property type="entry name" value="TRIAD_supradom"/>
</dbReference>
<evidence type="ECO:0000313" key="14">
    <source>
        <dbReference type="Proteomes" id="UP000002630"/>
    </source>
</evidence>
<evidence type="ECO:0000256" key="1">
    <source>
        <dbReference type="ARBA" id="ARBA00001798"/>
    </source>
</evidence>
<dbReference type="STRING" id="2880.D7FNI4"/>
<evidence type="ECO:0000256" key="10">
    <source>
        <dbReference type="SAM" id="MobiDB-lite"/>
    </source>
</evidence>
<organism evidence="13 14">
    <name type="scientific">Ectocarpus siliculosus</name>
    <name type="common">Brown alga</name>
    <name type="synonym">Conferva siliculosa</name>
    <dbReference type="NCBI Taxonomy" id="2880"/>
    <lineage>
        <taxon>Eukaryota</taxon>
        <taxon>Sar</taxon>
        <taxon>Stramenopiles</taxon>
        <taxon>Ochrophyta</taxon>
        <taxon>PX clade</taxon>
        <taxon>Phaeophyceae</taxon>
        <taxon>Ectocarpales</taxon>
        <taxon>Ectocarpaceae</taxon>
        <taxon>Ectocarpus</taxon>
    </lineage>
</organism>
<dbReference type="Gene3D" id="3.30.40.10">
    <property type="entry name" value="Zinc/RING finger domain, C3HC4 (zinc finger)"/>
    <property type="match status" value="1"/>
</dbReference>
<proteinExistence type="predicted"/>
<dbReference type="GO" id="GO:0016874">
    <property type="term" value="F:ligase activity"/>
    <property type="evidence" value="ECO:0007669"/>
    <property type="project" value="UniProtKB-KW"/>
</dbReference>
<keyword evidence="5" id="KW-0479">Metal-binding</keyword>
<protein>
    <recommendedName>
        <fullName evidence="3">RBR-type E3 ubiquitin transferase</fullName>
        <ecNumber evidence="3">2.3.2.31</ecNumber>
    </recommendedName>
</protein>
<dbReference type="AlphaFoldDB" id="D7FNI4"/>
<feature type="region of interest" description="Disordered" evidence="10">
    <location>
        <begin position="380"/>
        <end position="450"/>
    </location>
</feature>
<reference evidence="13 14" key="1">
    <citation type="journal article" date="2010" name="Nature">
        <title>The Ectocarpus genome and the independent evolution of multicellularity in brown algae.</title>
        <authorList>
            <person name="Cock J.M."/>
            <person name="Sterck L."/>
            <person name="Rouze P."/>
            <person name="Scornet D."/>
            <person name="Allen A.E."/>
            <person name="Amoutzias G."/>
            <person name="Anthouard V."/>
            <person name="Artiguenave F."/>
            <person name="Aury J.M."/>
            <person name="Badger J.H."/>
            <person name="Beszteri B."/>
            <person name="Billiau K."/>
            <person name="Bonnet E."/>
            <person name="Bothwell J.H."/>
            <person name="Bowler C."/>
            <person name="Boyen C."/>
            <person name="Brownlee C."/>
            <person name="Carrano C.J."/>
            <person name="Charrier B."/>
            <person name="Cho G.Y."/>
            <person name="Coelho S.M."/>
            <person name="Collen J."/>
            <person name="Corre E."/>
            <person name="Da Silva C."/>
            <person name="Delage L."/>
            <person name="Delaroque N."/>
            <person name="Dittami S.M."/>
            <person name="Doulbeau S."/>
            <person name="Elias M."/>
            <person name="Farnham G."/>
            <person name="Gachon C.M."/>
            <person name="Gschloessl B."/>
            <person name="Heesch S."/>
            <person name="Jabbari K."/>
            <person name="Jubin C."/>
            <person name="Kawai H."/>
            <person name="Kimura K."/>
            <person name="Kloareg B."/>
            <person name="Kupper F.C."/>
            <person name="Lang D."/>
            <person name="Le Bail A."/>
            <person name="Leblanc C."/>
            <person name="Lerouge P."/>
            <person name="Lohr M."/>
            <person name="Lopez P.J."/>
            <person name="Martens C."/>
            <person name="Maumus F."/>
            <person name="Michel G."/>
            <person name="Miranda-Saavedra D."/>
            <person name="Morales J."/>
            <person name="Moreau H."/>
            <person name="Motomura T."/>
            <person name="Nagasato C."/>
            <person name="Napoli C.A."/>
            <person name="Nelson D.R."/>
            <person name="Nyvall-Collen P."/>
            <person name="Peters A.F."/>
            <person name="Pommier C."/>
            <person name="Potin P."/>
            <person name="Poulain J."/>
            <person name="Quesneville H."/>
            <person name="Read B."/>
            <person name="Rensing S.A."/>
            <person name="Ritter A."/>
            <person name="Rousvoal S."/>
            <person name="Samanta M."/>
            <person name="Samson G."/>
            <person name="Schroeder D.C."/>
            <person name="Segurens B."/>
            <person name="Strittmatter M."/>
            <person name="Tonon T."/>
            <person name="Tregear J.W."/>
            <person name="Valentin K."/>
            <person name="von Dassow P."/>
            <person name="Yamagishi T."/>
            <person name="Van de Peer Y."/>
            <person name="Wincker P."/>
        </authorList>
    </citation>
    <scope>NUCLEOTIDE SEQUENCE [LARGE SCALE GENOMIC DNA]</scope>
    <source>
        <strain evidence="14">Ec32 / CCAP1310/4</strain>
    </source>
</reference>
<dbReference type="EMBL" id="FN649727">
    <property type="protein sequence ID" value="CBJ25995.1"/>
    <property type="molecule type" value="Genomic_DNA"/>
</dbReference>